<dbReference type="Proteomes" id="UP000182347">
    <property type="component" value="Unassembled WGS sequence"/>
</dbReference>
<sequence length="179" mass="19627">MNLKKLLFIIGLAIILFVTGCSNSETISISDKSKIVLIPDGEGGKALTFAVFIDNDTNKDSSPLYVEIEIQDEWLNSKVKKEKFIVGESIGIDKSVANFTIESNSEHQTGATLRVTGEIEENKLKQTIEQNDSVKVSILNGEDKVIQSGFIKNFGKDFTIDGIAILLIEYLKGVGLISQ</sequence>
<dbReference type="AlphaFoldDB" id="A0A1G9W3U5"/>
<accession>A0A1G9W3U5</accession>
<evidence type="ECO:0000313" key="2">
    <source>
        <dbReference type="Proteomes" id="UP000182347"/>
    </source>
</evidence>
<name>A0A1G9W3U5_9BACI</name>
<keyword evidence="2" id="KW-1185">Reference proteome</keyword>
<organism evidence="1 2">
    <name type="scientific">Sediminibacillus halophilus</name>
    <dbReference type="NCBI Taxonomy" id="482461"/>
    <lineage>
        <taxon>Bacteria</taxon>
        <taxon>Bacillati</taxon>
        <taxon>Bacillota</taxon>
        <taxon>Bacilli</taxon>
        <taxon>Bacillales</taxon>
        <taxon>Bacillaceae</taxon>
        <taxon>Sediminibacillus</taxon>
    </lineage>
</organism>
<gene>
    <name evidence="1" type="ORF">SAMN05216244_3408</name>
</gene>
<dbReference type="OrthoDB" id="9864886at2"/>
<reference evidence="2" key="1">
    <citation type="submission" date="2016-10" db="EMBL/GenBank/DDBJ databases">
        <authorList>
            <person name="Varghese N."/>
            <person name="Submissions S."/>
        </authorList>
    </citation>
    <scope>NUCLEOTIDE SEQUENCE [LARGE SCALE GENOMIC DNA]</scope>
    <source>
        <strain evidence="2">CGMCC 1.6199</strain>
    </source>
</reference>
<dbReference type="EMBL" id="FNHF01000005">
    <property type="protein sequence ID" value="SDM78867.1"/>
    <property type="molecule type" value="Genomic_DNA"/>
</dbReference>
<evidence type="ECO:0000313" key="1">
    <source>
        <dbReference type="EMBL" id="SDM78867.1"/>
    </source>
</evidence>
<evidence type="ECO:0008006" key="3">
    <source>
        <dbReference type="Google" id="ProtNLM"/>
    </source>
</evidence>
<protein>
    <recommendedName>
        <fullName evidence="3">Lipoprotein</fullName>
    </recommendedName>
</protein>
<dbReference type="RefSeq" id="WP_074600461.1">
    <property type="nucleotide sequence ID" value="NZ_FNHF01000005.1"/>
</dbReference>
<dbReference type="PROSITE" id="PS51257">
    <property type="entry name" value="PROKAR_LIPOPROTEIN"/>
    <property type="match status" value="1"/>
</dbReference>
<proteinExistence type="predicted"/>